<keyword evidence="1" id="KW-0808">Transferase</keyword>
<keyword evidence="5" id="KW-0812">Transmembrane</keyword>
<dbReference type="AlphaFoldDB" id="A0AA37XAD7"/>
<dbReference type="Gene3D" id="3.30.565.10">
    <property type="entry name" value="Histidine kinase-like ATPase, C-terminal domain"/>
    <property type="match status" value="1"/>
</dbReference>
<name>A0AA37XAD7_9MICO</name>
<organism evidence="7 8">
    <name type="scientific">Arenivirga flava</name>
    <dbReference type="NCBI Taxonomy" id="1930060"/>
    <lineage>
        <taxon>Bacteria</taxon>
        <taxon>Bacillati</taxon>
        <taxon>Actinomycetota</taxon>
        <taxon>Actinomycetes</taxon>
        <taxon>Micrococcales</taxon>
        <taxon>Microbacteriaceae</taxon>
        <taxon>Arenivirga</taxon>
    </lineage>
</organism>
<dbReference type="PANTHER" id="PTHR24421">
    <property type="entry name" value="NITRATE/NITRITE SENSOR PROTEIN NARX-RELATED"/>
    <property type="match status" value="1"/>
</dbReference>
<evidence type="ECO:0000256" key="1">
    <source>
        <dbReference type="ARBA" id="ARBA00022679"/>
    </source>
</evidence>
<feature type="transmembrane region" description="Helical" evidence="5">
    <location>
        <begin position="47"/>
        <end position="66"/>
    </location>
</feature>
<dbReference type="SUPFAM" id="SSF55874">
    <property type="entry name" value="ATPase domain of HSP90 chaperone/DNA topoisomerase II/histidine kinase"/>
    <property type="match status" value="1"/>
</dbReference>
<feature type="region of interest" description="Disordered" evidence="4">
    <location>
        <begin position="397"/>
        <end position="416"/>
    </location>
</feature>
<feature type="transmembrane region" description="Helical" evidence="5">
    <location>
        <begin position="73"/>
        <end position="96"/>
    </location>
</feature>
<evidence type="ECO:0000256" key="4">
    <source>
        <dbReference type="SAM" id="MobiDB-lite"/>
    </source>
</evidence>
<protein>
    <recommendedName>
        <fullName evidence="6">Histidine kinase/HSP90-like ATPase domain-containing protein</fullName>
    </recommendedName>
</protein>
<keyword evidence="5" id="KW-1133">Transmembrane helix</keyword>
<keyword evidence="8" id="KW-1185">Reference proteome</keyword>
<feature type="transmembrane region" description="Helical" evidence="5">
    <location>
        <begin position="130"/>
        <end position="150"/>
    </location>
</feature>
<sequence>MTFGLPPHLSGPATIQAYSRATKTIAAVLLIGALCSLAALQSAAPDAVLWPAALALVPMLGLLWYAHRHRSGFAAAAFLGLGAACHYAHALVLFAALRPHVGDDIDAVVLPQIALVLGGGAGAGLRSSVLWATGGFVAAGLTTSLAVAQTGGTPRFAVVACSALVAYAGLLAILWYDVRRTGEARPRLYQAVREQRLADLRANAEQRAAAVLHDTVLGHLAAVAAAPDGRLDPALADRIRSDLIALVGEEWLQSATQRERSTAARWRSGELGRTIDELRAEGLDVQVSGDPHATDLLDPERATALVQAARQCLVNVHRHAGVDRAELTIQVSDDDVSVLVVDAGRGFAVGETGADRLGLRTSVAQRMEAVGGSVRVWSSPGNGTAVLISAPLADAGDARHPRERMHDGSATAGGIG</sequence>
<accession>A0AA37XAD7</accession>
<dbReference type="RefSeq" id="WP_284234142.1">
    <property type="nucleotide sequence ID" value="NZ_BSUL01000001.1"/>
</dbReference>
<keyword evidence="3" id="KW-0902">Two-component regulatory system</keyword>
<feature type="domain" description="Histidine kinase/HSP90-like ATPase" evidence="6">
    <location>
        <begin position="302"/>
        <end position="393"/>
    </location>
</feature>
<evidence type="ECO:0000256" key="5">
    <source>
        <dbReference type="SAM" id="Phobius"/>
    </source>
</evidence>
<dbReference type="GO" id="GO:0000160">
    <property type="term" value="P:phosphorelay signal transduction system"/>
    <property type="evidence" value="ECO:0007669"/>
    <property type="project" value="UniProtKB-KW"/>
</dbReference>
<dbReference type="GO" id="GO:0016301">
    <property type="term" value="F:kinase activity"/>
    <property type="evidence" value="ECO:0007669"/>
    <property type="project" value="UniProtKB-KW"/>
</dbReference>
<gene>
    <name evidence="7" type="ORF">GCM10025874_30120</name>
</gene>
<dbReference type="Pfam" id="PF02518">
    <property type="entry name" value="HATPase_c"/>
    <property type="match status" value="1"/>
</dbReference>
<dbReference type="PANTHER" id="PTHR24421:SF58">
    <property type="entry name" value="SIGNAL TRANSDUCTION HISTIDINE-PROTEIN KINASE_PHOSPHATASE UHPB"/>
    <property type="match status" value="1"/>
</dbReference>
<evidence type="ECO:0000256" key="2">
    <source>
        <dbReference type="ARBA" id="ARBA00022777"/>
    </source>
</evidence>
<feature type="transmembrane region" description="Helical" evidence="5">
    <location>
        <begin position="21"/>
        <end position="41"/>
    </location>
</feature>
<reference evidence="7 8" key="1">
    <citation type="journal article" date="2014" name="Int. J. Syst. Evol. Microbiol.">
        <title>Complete genome sequence of Corynebacterium casei LMG S-19264T (=DSM 44701T), isolated from a smear-ripened cheese.</title>
        <authorList>
            <consortium name="US DOE Joint Genome Institute (JGI-PGF)"/>
            <person name="Walter F."/>
            <person name="Albersmeier A."/>
            <person name="Kalinowski J."/>
            <person name="Ruckert C."/>
        </authorList>
    </citation>
    <scope>NUCLEOTIDE SEQUENCE [LARGE SCALE GENOMIC DNA]</scope>
    <source>
        <strain evidence="7 8">NBRC 112289</strain>
    </source>
</reference>
<feature type="transmembrane region" description="Helical" evidence="5">
    <location>
        <begin position="156"/>
        <end position="178"/>
    </location>
</feature>
<dbReference type="InterPro" id="IPR050482">
    <property type="entry name" value="Sensor_HK_TwoCompSys"/>
</dbReference>
<feature type="compositionally biased region" description="Basic and acidic residues" evidence="4">
    <location>
        <begin position="397"/>
        <end position="407"/>
    </location>
</feature>
<evidence type="ECO:0000256" key="3">
    <source>
        <dbReference type="ARBA" id="ARBA00023012"/>
    </source>
</evidence>
<dbReference type="Proteomes" id="UP001157160">
    <property type="component" value="Unassembled WGS sequence"/>
</dbReference>
<comment type="caution">
    <text evidence="7">The sequence shown here is derived from an EMBL/GenBank/DDBJ whole genome shotgun (WGS) entry which is preliminary data.</text>
</comment>
<dbReference type="InterPro" id="IPR003594">
    <property type="entry name" value="HATPase_dom"/>
</dbReference>
<evidence type="ECO:0000313" key="7">
    <source>
        <dbReference type="EMBL" id="GMA29759.1"/>
    </source>
</evidence>
<evidence type="ECO:0000313" key="8">
    <source>
        <dbReference type="Proteomes" id="UP001157160"/>
    </source>
</evidence>
<proteinExistence type="predicted"/>
<dbReference type="InterPro" id="IPR036890">
    <property type="entry name" value="HATPase_C_sf"/>
</dbReference>
<dbReference type="EMBL" id="BSUL01000001">
    <property type="protein sequence ID" value="GMA29759.1"/>
    <property type="molecule type" value="Genomic_DNA"/>
</dbReference>
<keyword evidence="2" id="KW-0418">Kinase</keyword>
<keyword evidence="5" id="KW-0472">Membrane</keyword>
<evidence type="ECO:0000259" key="6">
    <source>
        <dbReference type="Pfam" id="PF02518"/>
    </source>
</evidence>